<feature type="transmembrane region" description="Helical" evidence="1">
    <location>
        <begin position="320"/>
        <end position="341"/>
    </location>
</feature>
<keyword evidence="1" id="KW-1133">Transmembrane helix</keyword>
<dbReference type="Proteomes" id="UP000199387">
    <property type="component" value="Unassembled WGS sequence"/>
</dbReference>
<evidence type="ECO:0000313" key="3">
    <source>
        <dbReference type="Proteomes" id="UP000199387"/>
    </source>
</evidence>
<dbReference type="InterPro" id="IPR038728">
    <property type="entry name" value="YkvI-like"/>
</dbReference>
<feature type="transmembrane region" description="Helical" evidence="1">
    <location>
        <begin position="213"/>
        <end position="233"/>
    </location>
</feature>
<evidence type="ECO:0000313" key="2">
    <source>
        <dbReference type="EMBL" id="SDC50389.1"/>
    </source>
</evidence>
<gene>
    <name evidence="2" type="ORF">SAMN04488112_10911</name>
</gene>
<feature type="transmembrane region" description="Helical" evidence="1">
    <location>
        <begin position="182"/>
        <end position="201"/>
    </location>
</feature>
<dbReference type="PANTHER" id="PTHR37814:SF1">
    <property type="entry name" value="MEMBRANE PROTEIN"/>
    <property type="match status" value="1"/>
</dbReference>
<dbReference type="PANTHER" id="PTHR37814">
    <property type="entry name" value="CONSERVED MEMBRANE PROTEIN"/>
    <property type="match status" value="1"/>
</dbReference>
<dbReference type="EMBL" id="FMZA01000009">
    <property type="protein sequence ID" value="SDC50389.1"/>
    <property type="molecule type" value="Genomic_DNA"/>
</dbReference>
<feature type="transmembrane region" description="Helical" evidence="1">
    <location>
        <begin position="43"/>
        <end position="62"/>
    </location>
</feature>
<dbReference type="RefSeq" id="WP_091569420.1">
    <property type="nucleotide sequence ID" value="NZ_FMZA01000009.1"/>
</dbReference>
<dbReference type="STRING" id="1236220.SAMN04488112_10911"/>
<feature type="transmembrane region" description="Helical" evidence="1">
    <location>
        <begin position="12"/>
        <end position="31"/>
    </location>
</feature>
<sequence>MRFQLWHSLKISMTIIGTMIGAGFASGREIWEFFGSYGDGSSSIILLSTFLTFTSTVVILKISWKYKTQHYSEVLNQVIGARMSRVFDYLVMLFLLTSTLVMVAGSGATFQQWNSSYTLGVLVMVAAVLLILLFDLKGLMSMNSVLIPVMVSVLIFVCLQFLQNSGWFLTTDHPKTTSLPVWPSAITYTAFNTMSLLAVLSTMGRQIRHPAEIWVSGGVSSLCLGMLAFLYNYSLLRVDSLVSQYEIPLFALVRDYSPIWVLSISLVLWMAIYTTAVSNVYGLSHRLSELLPFPPWVIGGTVILLLVPLTRLGFATLVNYLYPLFGVINLFILTMVLLYPIMKEG</sequence>
<protein>
    <submittedName>
        <fullName evidence="2">Uncharacterized membrane protein YkvI</fullName>
    </submittedName>
</protein>
<accession>A0A1G6M4F8</accession>
<dbReference type="AlphaFoldDB" id="A0A1G6M4F8"/>
<keyword evidence="1" id="KW-0812">Transmembrane</keyword>
<feature type="transmembrane region" description="Helical" evidence="1">
    <location>
        <begin position="89"/>
        <end position="110"/>
    </location>
</feature>
<name>A0A1G6M4F8_9BACL</name>
<organism evidence="2 3">
    <name type="scientific">Melghirimyces thermohalophilus</name>
    <dbReference type="NCBI Taxonomy" id="1236220"/>
    <lineage>
        <taxon>Bacteria</taxon>
        <taxon>Bacillati</taxon>
        <taxon>Bacillota</taxon>
        <taxon>Bacilli</taxon>
        <taxon>Bacillales</taxon>
        <taxon>Thermoactinomycetaceae</taxon>
        <taxon>Melghirimyces</taxon>
    </lineage>
</organism>
<feature type="transmembrane region" description="Helical" evidence="1">
    <location>
        <begin position="259"/>
        <end position="281"/>
    </location>
</feature>
<keyword evidence="1" id="KW-0472">Membrane</keyword>
<proteinExistence type="predicted"/>
<evidence type="ECO:0000256" key="1">
    <source>
        <dbReference type="SAM" id="Phobius"/>
    </source>
</evidence>
<feature type="transmembrane region" description="Helical" evidence="1">
    <location>
        <begin position="116"/>
        <end position="133"/>
    </location>
</feature>
<reference evidence="2 3" key="1">
    <citation type="submission" date="2016-10" db="EMBL/GenBank/DDBJ databases">
        <authorList>
            <person name="de Groot N.N."/>
        </authorList>
    </citation>
    <scope>NUCLEOTIDE SEQUENCE [LARGE SCALE GENOMIC DNA]</scope>
    <source>
        <strain evidence="2 3">DSM 45514</strain>
    </source>
</reference>
<dbReference type="OrthoDB" id="4424890at2"/>
<keyword evidence="3" id="KW-1185">Reference proteome</keyword>
<feature type="transmembrane region" description="Helical" evidence="1">
    <location>
        <begin position="145"/>
        <end position="162"/>
    </location>
</feature>
<feature type="transmembrane region" description="Helical" evidence="1">
    <location>
        <begin position="293"/>
        <end position="314"/>
    </location>
</feature>